<dbReference type="OrthoDB" id="2756427at2759"/>
<sequence length="111" mass="12330">MFHVNGSMPPGMPFCPEELNIDAYAPPGLLHEFLTMGPALARMAQIFAEDIGTPTVARWETAFSELSLRYGSPPPIKHCSRPHFIPIMPDARKETPTLFSLDVLLALLRVQ</sequence>
<evidence type="ECO:0000313" key="2">
    <source>
        <dbReference type="Proteomes" id="UP000092993"/>
    </source>
</evidence>
<gene>
    <name evidence="1" type="ORF">A0H81_05686</name>
</gene>
<keyword evidence="2" id="KW-1185">Reference proteome</keyword>
<evidence type="ECO:0000313" key="1">
    <source>
        <dbReference type="EMBL" id="OBZ74355.1"/>
    </source>
</evidence>
<dbReference type="Proteomes" id="UP000092993">
    <property type="component" value="Unassembled WGS sequence"/>
</dbReference>
<reference evidence="1 2" key="1">
    <citation type="submission" date="2016-03" db="EMBL/GenBank/DDBJ databases">
        <title>Whole genome sequencing of Grifola frondosa 9006-11.</title>
        <authorList>
            <person name="Min B."/>
            <person name="Park H."/>
            <person name="Kim J.-G."/>
            <person name="Cho H."/>
            <person name="Oh Y.-L."/>
            <person name="Kong W.-S."/>
            <person name="Choi I.-G."/>
        </authorList>
    </citation>
    <scope>NUCLEOTIDE SEQUENCE [LARGE SCALE GENOMIC DNA]</scope>
    <source>
        <strain evidence="1 2">9006-11</strain>
    </source>
</reference>
<dbReference type="AlphaFoldDB" id="A0A1C7MBR8"/>
<dbReference type="EMBL" id="LUGG01000005">
    <property type="protein sequence ID" value="OBZ74355.1"/>
    <property type="molecule type" value="Genomic_DNA"/>
</dbReference>
<proteinExistence type="predicted"/>
<name>A0A1C7MBR8_GRIFR</name>
<protein>
    <submittedName>
        <fullName evidence="1">Uncharacterized protein</fullName>
    </submittedName>
</protein>
<organism evidence="1 2">
    <name type="scientific">Grifola frondosa</name>
    <name type="common">Maitake</name>
    <name type="synonym">Polyporus frondosus</name>
    <dbReference type="NCBI Taxonomy" id="5627"/>
    <lineage>
        <taxon>Eukaryota</taxon>
        <taxon>Fungi</taxon>
        <taxon>Dikarya</taxon>
        <taxon>Basidiomycota</taxon>
        <taxon>Agaricomycotina</taxon>
        <taxon>Agaricomycetes</taxon>
        <taxon>Polyporales</taxon>
        <taxon>Grifolaceae</taxon>
        <taxon>Grifola</taxon>
    </lineage>
</organism>
<comment type="caution">
    <text evidence="1">The sequence shown here is derived from an EMBL/GenBank/DDBJ whole genome shotgun (WGS) entry which is preliminary data.</text>
</comment>
<accession>A0A1C7MBR8</accession>